<accession>A0A099NNV9</accession>
<protein>
    <submittedName>
        <fullName evidence="1">Uncharacterized protein</fullName>
    </submittedName>
</protein>
<dbReference type="Proteomes" id="UP000029867">
    <property type="component" value="Unassembled WGS sequence"/>
</dbReference>
<dbReference type="HOGENOM" id="CLU_3125255_0_0_1"/>
<organism evidence="1 2">
    <name type="scientific">Pichia kudriavzevii</name>
    <name type="common">Yeast</name>
    <name type="synonym">Issatchenkia orientalis</name>
    <dbReference type="NCBI Taxonomy" id="4909"/>
    <lineage>
        <taxon>Eukaryota</taxon>
        <taxon>Fungi</taxon>
        <taxon>Dikarya</taxon>
        <taxon>Ascomycota</taxon>
        <taxon>Saccharomycotina</taxon>
        <taxon>Pichiomycetes</taxon>
        <taxon>Pichiales</taxon>
        <taxon>Pichiaceae</taxon>
        <taxon>Pichia</taxon>
    </lineage>
</organism>
<proteinExistence type="predicted"/>
<name>A0A099NNV9_PICKU</name>
<gene>
    <name evidence="1" type="ORF">JL09_g6405</name>
</gene>
<sequence length="50" mass="5448">MRTGFNAAKPNTGPAANKHHTIAHPTCVILSAREGYFHQKPSASMHGDKY</sequence>
<evidence type="ECO:0000313" key="1">
    <source>
        <dbReference type="EMBL" id="KGK34448.1"/>
    </source>
</evidence>
<dbReference type="EMBL" id="JQFK01001631">
    <property type="protein sequence ID" value="KGK34448.1"/>
    <property type="molecule type" value="Genomic_DNA"/>
</dbReference>
<reference evidence="2" key="1">
    <citation type="journal article" date="2014" name="Microb. Cell Fact.">
        <title>Exploiting Issatchenkia orientalis SD108 for succinic acid production.</title>
        <authorList>
            <person name="Xiao H."/>
            <person name="Shao Z."/>
            <person name="Jiang Y."/>
            <person name="Dole S."/>
            <person name="Zhao H."/>
        </authorList>
    </citation>
    <scope>NUCLEOTIDE SEQUENCE [LARGE SCALE GENOMIC DNA]</scope>
    <source>
        <strain evidence="2">SD108</strain>
    </source>
</reference>
<dbReference type="AlphaFoldDB" id="A0A099NNV9"/>
<evidence type="ECO:0000313" key="2">
    <source>
        <dbReference type="Proteomes" id="UP000029867"/>
    </source>
</evidence>
<comment type="caution">
    <text evidence="1">The sequence shown here is derived from an EMBL/GenBank/DDBJ whole genome shotgun (WGS) entry which is preliminary data.</text>
</comment>